<dbReference type="SUPFAM" id="SSF54373">
    <property type="entry name" value="FAD-linked reductases, C-terminal domain"/>
    <property type="match status" value="1"/>
</dbReference>
<organism evidence="9 10">
    <name type="scientific">Modicisalibacter muralis</name>
    <dbReference type="NCBI Taxonomy" id="119000"/>
    <lineage>
        <taxon>Bacteria</taxon>
        <taxon>Pseudomonadati</taxon>
        <taxon>Pseudomonadota</taxon>
        <taxon>Gammaproteobacteria</taxon>
        <taxon>Oceanospirillales</taxon>
        <taxon>Halomonadaceae</taxon>
        <taxon>Modicisalibacter</taxon>
    </lineage>
</organism>
<evidence type="ECO:0000256" key="4">
    <source>
        <dbReference type="ARBA" id="ARBA00022827"/>
    </source>
</evidence>
<evidence type="ECO:0000256" key="2">
    <source>
        <dbReference type="ARBA" id="ARBA00010790"/>
    </source>
</evidence>
<dbReference type="AlphaFoldDB" id="A0A1G9LLD9"/>
<feature type="domain" description="Glucose-methanol-choline oxidoreductase N-terminal" evidence="8">
    <location>
        <begin position="262"/>
        <end position="276"/>
    </location>
</feature>
<gene>
    <name evidence="9" type="ORF">SAMN05661010_02141</name>
</gene>
<dbReference type="STRING" id="119000.SAMN05661010_02141"/>
<evidence type="ECO:0000259" key="7">
    <source>
        <dbReference type="PROSITE" id="PS00623"/>
    </source>
</evidence>
<evidence type="ECO:0000256" key="3">
    <source>
        <dbReference type="ARBA" id="ARBA00022630"/>
    </source>
</evidence>
<dbReference type="RefSeq" id="WP_089728366.1">
    <property type="nucleotide sequence ID" value="NZ_FNGI01000005.1"/>
</dbReference>
<dbReference type="PROSITE" id="PS00624">
    <property type="entry name" value="GMC_OXRED_2"/>
    <property type="match status" value="1"/>
</dbReference>
<evidence type="ECO:0000313" key="9">
    <source>
        <dbReference type="EMBL" id="SDL62664.1"/>
    </source>
</evidence>
<feature type="binding site" evidence="5">
    <location>
        <begin position="98"/>
        <end position="101"/>
    </location>
    <ligand>
        <name>FAD</name>
        <dbReference type="ChEBI" id="CHEBI:57692"/>
    </ligand>
</feature>
<dbReference type="SUPFAM" id="SSF51905">
    <property type="entry name" value="FAD/NAD(P)-binding domain"/>
    <property type="match status" value="1"/>
</dbReference>
<dbReference type="PROSITE" id="PS00623">
    <property type="entry name" value="GMC_OXRED_1"/>
    <property type="match status" value="1"/>
</dbReference>
<dbReference type="Proteomes" id="UP000198654">
    <property type="component" value="Unassembled WGS sequence"/>
</dbReference>
<evidence type="ECO:0000256" key="5">
    <source>
        <dbReference type="PIRSR" id="PIRSR000137-2"/>
    </source>
</evidence>
<proteinExistence type="inferred from homology"/>
<dbReference type="InterPro" id="IPR036188">
    <property type="entry name" value="FAD/NAD-bd_sf"/>
</dbReference>
<reference evidence="9 10" key="1">
    <citation type="submission" date="2016-10" db="EMBL/GenBank/DDBJ databases">
        <authorList>
            <person name="de Groot N.N."/>
        </authorList>
    </citation>
    <scope>NUCLEOTIDE SEQUENCE [LARGE SCALE GENOMIC DNA]</scope>
    <source>
        <strain evidence="9 10">DSM 14789</strain>
    </source>
</reference>
<keyword evidence="10" id="KW-1185">Reference proteome</keyword>
<keyword evidence="4 5" id="KW-0274">FAD</keyword>
<dbReference type="InterPro" id="IPR012132">
    <property type="entry name" value="GMC_OxRdtase"/>
</dbReference>
<comment type="similarity">
    <text evidence="2 6">Belongs to the GMC oxidoreductase family.</text>
</comment>
<dbReference type="GO" id="GO:0016614">
    <property type="term" value="F:oxidoreductase activity, acting on CH-OH group of donors"/>
    <property type="evidence" value="ECO:0007669"/>
    <property type="project" value="InterPro"/>
</dbReference>
<dbReference type="PANTHER" id="PTHR11552:SF147">
    <property type="entry name" value="CHOLINE DEHYDROGENASE, MITOCHONDRIAL"/>
    <property type="match status" value="1"/>
</dbReference>
<dbReference type="InterPro" id="IPR007867">
    <property type="entry name" value="GMC_OxRtase_C"/>
</dbReference>
<feature type="binding site" evidence="5">
    <location>
        <begin position="481"/>
        <end position="482"/>
    </location>
    <ligand>
        <name>FAD</name>
        <dbReference type="ChEBI" id="CHEBI:57692"/>
    </ligand>
</feature>
<dbReference type="PANTHER" id="PTHR11552">
    <property type="entry name" value="GLUCOSE-METHANOL-CHOLINE GMC OXIDOREDUCTASE"/>
    <property type="match status" value="1"/>
</dbReference>
<dbReference type="InterPro" id="IPR000172">
    <property type="entry name" value="GMC_OxRdtase_N"/>
</dbReference>
<protein>
    <submittedName>
        <fullName evidence="9">Choline dehydrogenase</fullName>
    </submittedName>
</protein>
<name>A0A1G9LLD9_9GAMM</name>
<dbReference type="OrthoDB" id="9785276at2"/>
<evidence type="ECO:0000259" key="8">
    <source>
        <dbReference type="PROSITE" id="PS00624"/>
    </source>
</evidence>
<evidence type="ECO:0000313" key="10">
    <source>
        <dbReference type="Proteomes" id="UP000198654"/>
    </source>
</evidence>
<evidence type="ECO:0000256" key="1">
    <source>
        <dbReference type="ARBA" id="ARBA00001974"/>
    </source>
</evidence>
<dbReference type="Gene3D" id="3.50.50.60">
    <property type="entry name" value="FAD/NAD(P)-binding domain"/>
    <property type="match status" value="1"/>
</dbReference>
<dbReference type="Gene3D" id="3.30.560.10">
    <property type="entry name" value="Glucose Oxidase, domain 3"/>
    <property type="match status" value="1"/>
</dbReference>
<comment type="cofactor">
    <cofactor evidence="1 5">
        <name>FAD</name>
        <dbReference type="ChEBI" id="CHEBI:57692"/>
    </cofactor>
</comment>
<evidence type="ECO:0000256" key="6">
    <source>
        <dbReference type="RuleBase" id="RU003968"/>
    </source>
</evidence>
<keyword evidence="3 6" id="KW-0285">Flavoprotein</keyword>
<dbReference type="EMBL" id="FNGI01000005">
    <property type="protein sequence ID" value="SDL62664.1"/>
    <property type="molecule type" value="Genomic_DNA"/>
</dbReference>
<dbReference type="GO" id="GO:0050660">
    <property type="term" value="F:flavin adenine dinucleotide binding"/>
    <property type="evidence" value="ECO:0007669"/>
    <property type="project" value="InterPro"/>
</dbReference>
<dbReference type="Pfam" id="PF05199">
    <property type="entry name" value="GMC_oxred_C"/>
    <property type="match status" value="1"/>
</dbReference>
<dbReference type="Pfam" id="PF00732">
    <property type="entry name" value="GMC_oxred_N"/>
    <property type="match status" value="1"/>
</dbReference>
<feature type="domain" description="Glucose-methanol-choline oxidoreductase N-terminal" evidence="7">
    <location>
        <begin position="88"/>
        <end position="111"/>
    </location>
</feature>
<accession>A0A1G9LLD9</accession>
<feature type="binding site" evidence="5">
    <location>
        <position position="90"/>
    </location>
    <ligand>
        <name>FAD</name>
        <dbReference type="ChEBI" id="CHEBI:57692"/>
    </ligand>
</feature>
<dbReference type="PIRSF" id="PIRSF000137">
    <property type="entry name" value="Alcohol_oxidase"/>
    <property type="match status" value="1"/>
</dbReference>
<sequence>MSGAQSSGEEFDYIVIGAGSAGCALAGRLSEDGKHSVLLLEAGGWPSNPWIRVPLGVGKLLQNPKYAWPFHTEPEPALHNKSIYWPRGKVVGGSSAINGMVYVRGDPFEYDEWQRQGNEGWSYRDVAAYYKRMECYPEGDPAVRGHHGPMHIMNRGSWDPDPLSTAYREACAEAGVPLVEDYNDGTFEGVSYLQQTGYRGRRWSTADGYIISARERPNLTVRTNALTAKVLFDGKRAVGVEYLQDDKRYRVHTRAEVLLCAGALQSPQILERSGVGDGERLGKLGVPVVAHLPGVGENLQDHLQVRLTYECTRPLTINDIIGSKLRGMQHGLNYILRRRGLLSTTSSTVHAIAKTRPELERPDVKIQIALISGQDRYSRSKGMGIDTFPGFSLGTFMLRPLSRGAVHATSTDPSQPPSMFANYLSREEERRTYLDSLKRIREIAAQPAFRQLLRRETRPGPEITDDKDLMEYMRKTGQTSWHPIGSCRMGSDDQSVVDSELRVHSVEGLRVVDASIMPTMASSNTNAPAIMIGEKGADLVRGIKGVQEHG</sequence>